<dbReference type="PROSITE" id="PS00383">
    <property type="entry name" value="TYR_PHOSPHATASE_1"/>
    <property type="match status" value="1"/>
</dbReference>
<evidence type="ECO:0000313" key="4">
    <source>
        <dbReference type="EMBL" id="GIG55271.1"/>
    </source>
</evidence>
<sequence length="255" mass="26704">MTRLRNAFGWGRVFWKHRIMSRPRHALANVRDLADAAPGLVAGIAYRSDAPVAGDGPPEGLDVWPPATVVDLRAPGEKAAQHPLAVHARVVDVDILAAADLTGEAARSTLGSLDELYRLMIGPDTAPGVVRVVEEVAQDDAPVLFHCSAGKDRTGVSAALILRLLGVTRARVVADYTATAAHMPGVLTRMLSGAPASIGDTPLASVPKEVLDAPAHAIEAVLDAWDEHDGGVEGWYLAHGGDAATLAALRARLLA</sequence>
<dbReference type="PROSITE" id="PS50206">
    <property type="entry name" value="RHODANESE_3"/>
    <property type="match status" value="1"/>
</dbReference>
<evidence type="ECO:0000256" key="1">
    <source>
        <dbReference type="ARBA" id="ARBA00013064"/>
    </source>
</evidence>
<dbReference type="PROSITE" id="PS50056">
    <property type="entry name" value="TYR_PHOSPHATASE_2"/>
    <property type="match status" value="1"/>
</dbReference>
<dbReference type="EMBL" id="BONR01000004">
    <property type="protein sequence ID" value="GIG55271.1"/>
    <property type="molecule type" value="Genomic_DNA"/>
</dbReference>
<dbReference type="Pfam" id="PF13350">
    <property type="entry name" value="Y_phosphatase3"/>
    <property type="match status" value="1"/>
</dbReference>
<dbReference type="InterPro" id="IPR026893">
    <property type="entry name" value="Tyr/Ser_Pase_IphP-type"/>
</dbReference>
<dbReference type="SUPFAM" id="SSF52799">
    <property type="entry name" value="(Phosphotyrosine protein) phosphatases II"/>
    <property type="match status" value="1"/>
</dbReference>
<evidence type="ECO:0000259" key="3">
    <source>
        <dbReference type="PROSITE" id="PS50206"/>
    </source>
</evidence>
<feature type="domain" description="Tyrosine specific protein phosphatases" evidence="2">
    <location>
        <begin position="127"/>
        <end position="162"/>
    </location>
</feature>
<feature type="domain" description="Rhodanese" evidence="3">
    <location>
        <begin position="63"/>
        <end position="188"/>
    </location>
</feature>
<protein>
    <recommendedName>
        <fullName evidence="1">protein-tyrosine-phosphatase</fullName>
        <ecNumber evidence="1">3.1.3.48</ecNumber>
    </recommendedName>
</protein>
<evidence type="ECO:0000313" key="5">
    <source>
        <dbReference type="Proteomes" id="UP000652354"/>
    </source>
</evidence>
<dbReference type="GO" id="GO:0004725">
    <property type="term" value="F:protein tyrosine phosphatase activity"/>
    <property type="evidence" value="ECO:0007669"/>
    <property type="project" value="UniProtKB-EC"/>
</dbReference>
<name>A0A919UKH4_9MICO</name>
<keyword evidence="5" id="KW-1185">Reference proteome</keyword>
<reference evidence="4" key="1">
    <citation type="submission" date="2021-01" db="EMBL/GenBank/DDBJ databases">
        <title>Whole genome shotgun sequence of Demequina activiva NBRC 110675.</title>
        <authorList>
            <person name="Komaki H."/>
            <person name="Tamura T."/>
        </authorList>
    </citation>
    <scope>NUCLEOTIDE SEQUENCE</scope>
    <source>
        <strain evidence="4">NBRC 110675</strain>
    </source>
</reference>
<dbReference type="InterPro" id="IPR001763">
    <property type="entry name" value="Rhodanese-like_dom"/>
</dbReference>
<accession>A0A919UKH4</accession>
<dbReference type="Gene3D" id="3.90.190.10">
    <property type="entry name" value="Protein tyrosine phosphatase superfamily"/>
    <property type="match status" value="1"/>
</dbReference>
<evidence type="ECO:0000259" key="2">
    <source>
        <dbReference type="PROSITE" id="PS50056"/>
    </source>
</evidence>
<comment type="caution">
    <text evidence="4">The sequence shown here is derived from an EMBL/GenBank/DDBJ whole genome shotgun (WGS) entry which is preliminary data.</text>
</comment>
<dbReference type="InterPro" id="IPR016130">
    <property type="entry name" value="Tyr_Pase_AS"/>
</dbReference>
<dbReference type="InterPro" id="IPR029021">
    <property type="entry name" value="Prot-tyrosine_phosphatase-like"/>
</dbReference>
<dbReference type="Proteomes" id="UP000652354">
    <property type="component" value="Unassembled WGS sequence"/>
</dbReference>
<dbReference type="AlphaFoldDB" id="A0A919UKH4"/>
<gene>
    <name evidence="4" type="ORF">Dac01nite_20230</name>
</gene>
<dbReference type="InterPro" id="IPR000387">
    <property type="entry name" value="Tyr_Pase_dom"/>
</dbReference>
<organism evidence="4 5">
    <name type="scientific">Demequina activiva</name>
    <dbReference type="NCBI Taxonomy" id="1582364"/>
    <lineage>
        <taxon>Bacteria</taxon>
        <taxon>Bacillati</taxon>
        <taxon>Actinomycetota</taxon>
        <taxon>Actinomycetes</taxon>
        <taxon>Micrococcales</taxon>
        <taxon>Demequinaceae</taxon>
        <taxon>Demequina</taxon>
    </lineage>
</organism>
<proteinExistence type="predicted"/>
<dbReference type="EC" id="3.1.3.48" evidence="1"/>